<dbReference type="InterPro" id="IPR036397">
    <property type="entry name" value="RNaseH_sf"/>
</dbReference>
<evidence type="ECO:0000313" key="1">
    <source>
        <dbReference type="Proteomes" id="UP000887540"/>
    </source>
</evidence>
<sequence length="68" mass="7676">MVPASEGQYLFLLWPAQTSIPSSICDELFQAIQEEWARIPRNTILGLVESMPCCIRAVIKAKGYVTKY</sequence>
<name>A0A914EE94_9BILA</name>
<dbReference type="WBParaSite" id="ACRNAN_scaffold7162.g28585.t1">
    <property type="protein sequence ID" value="ACRNAN_scaffold7162.g28585.t1"/>
    <property type="gene ID" value="ACRNAN_scaffold7162.g28585"/>
</dbReference>
<dbReference type="GO" id="GO:0003676">
    <property type="term" value="F:nucleic acid binding"/>
    <property type="evidence" value="ECO:0007669"/>
    <property type="project" value="InterPro"/>
</dbReference>
<dbReference type="AlphaFoldDB" id="A0A914EE94"/>
<dbReference type="Gene3D" id="3.30.420.10">
    <property type="entry name" value="Ribonuclease H-like superfamily/Ribonuclease H"/>
    <property type="match status" value="1"/>
</dbReference>
<proteinExistence type="predicted"/>
<dbReference type="Proteomes" id="UP000887540">
    <property type="component" value="Unplaced"/>
</dbReference>
<evidence type="ECO:0000313" key="2">
    <source>
        <dbReference type="WBParaSite" id="ACRNAN_scaffold7162.g28585.t1"/>
    </source>
</evidence>
<protein>
    <submittedName>
        <fullName evidence="2">Uncharacterized protein</fullName>
    </submittedName>
</protein>
<reference evidence="2" key="1">
    <citation type="submission" date="2022-11" db="UniProtKB">
        <authorList>
            <consortium name="WormBaseParasite"/>
        </authorList>
    </citation>
    <scope>IDENTIFICATION</scope>
</reference>
<accession>A0A914EE94</accession>
<organism evidence="1 2">
    <name type="scientific">Acrobeloides nanus</name>
    <dbReference type="NCBI Taxonomy" id="290746"/>
    <lineage>
        <taxon>Eukaryota</taxon>
        <taxon>Metazoa</taxon>
        <taxon>Ecdysozoa</taxon>
        <taxon>Nematoda</taxon>
        <taxon>Chromadorea</taxon>
        <taxon>Rhabditida</taxon>
        <taxon>Tylenchina</taxon>
        <taxon>Cephalobomorpha</taxon>
        <taxon>Cephaloboidea</taxon>
        <taxon>Cephalobidae</taxon>
        <taxon>Acrobeloides</taxon>
    </lineage>
</organism>
<keyword evidence="1" id="KW-1185">Reference proteome</keyword>